<dbReference type="GO" id="GO:0003677">
    <property type="term" value="F:DNA binding"/>
    <property type="evidence" value="ECO:0007669"/>
    <property type="project" value="UniProtKB-KW"/>
</dbReference>
<keyword evidence="1" id="KW-0238">DNA-binding</keyword>
<name>A0A9X2VU32_9PSEU</name>
<dbReference type="InterPro" id="IPR009351">
    <property type="entry name" value="AlkZ-like"/>
</dbReference>
<reference evidence="1" key="1">
    <citation type="submission" date="2022-08" db="EMBL/GenBank/DDBJ databases">
        <authorList>
            <person name="Tistechok S."/>
            <person name="Samborskyy M."/>
            <person name="Roman I."/>
        </authorList>
    </citation>
    <scope>NUCLEOTIDE SEQUENCE</scope>
    <source>
        <strain evidence="1">DSM 103496</strain>
    </source>
</reference>
<protein>
    <submittedName>
        <fullName evidence="1">Winged helix DNA-binding domain-containing protein</fullName>
    </submittedName>
</protein>
<dbReference type="EMBL" id="JANYMP010000025">
    <property type="protein sequence ID" value="MCS7482644.1"/>
    <property type="molecule type" value="Genomic_DNA"/>
</dbReference>
<dbReference type="Pfam" id="PF06224">
    <property type="entry name" value="AlkZ-like"/>
    <property type="match status" value="1"/>
</dbReference>
<evidence type="ECO:0000313" key="2">
    <source>
        <dbReference type="Proteomes" id="UP001141259"/>
    </source>
</evidence>
<dbReference type="RefSeq" id="WP_259628104.1">
    <property type="nucleotide sequence ID" value="NZ_JANYMP010000025.1"/>
</dbReference>
<gene>
    <name evidence="1" type="ORF">NZH93_37855</name>
</gene>
<accession>A0A9X2VU32</accession>
<dbReference type="Proteomes" id="UP001141259">
    <property type="component" value="Unassembled WGS sequence"/>
</dbReference>
<evidence type="ECO:0000313" key="1">
    <source>
        <dbReference type="EMBL" id="MCS7482644.1"/>
    </source>
</evidence>
<proteinExistence type="predicted"/>
<dbReference type="AlphaFoldDB" id="A0A9X2VU32"/>
<keyword evidence="2" id="KW-1185">Reference proteome</keyword>
<dbReference type="PANTHER" id="PTHR38479:SF2">
    <property type="entry name" value="WINGED HELIX DNA-BINDING DOMAIN-CONTAINING PROTEIN"/>
    <property type="match status" value="1"/>
</dbReference>
<organism evidence="1 2">
    <name type="scientific">Umezawaea endophytica</name>
    <dbReference type="NCBI Taxonomy" id="1654476"/>
    <lineage>
        <taxon>Bacteria</taxon>
        <taxon>Bacillati</taxon>
        <taxon>Actinomycetota</taxon>
        <taxon>Actinomycetes</taxon>
        <taxon>Pseudonocardiales</taxon>
        <taxon>Pseudonocardiaceae</taxon>
        <taxon>Umezawaea</taxon>
    </lineage>
</organism>
<sequence>MLTTRTLNRTTLARQLLLERHDLPPAQAIEHLVGLQAQATSSPYLALWSRLEGFDADVVGAMLVDRTAVRTTLMRGTLHLVTARDCVRLRPVLQPMLTRTGTANFARGREDVDLAAMVAAARPLLDAQPLTNAQLGAALTERWPGHGITGLGTLLQLLLPLVQVPPRGVFGRGGAPLNAVASTWLGTDIPASADPDEAVLRYLAAFGPATAADVTAWSRLTNLRPVIARLDLTTYRDEAGRVLLDVPDGVLTDPETPVPPRFLPDFDNVLLSHADRTRIMSDEHRKRWGAVANAVFPPSFLLDGFLSGTWKADKGVLTITPYRKVSKKDQNALTREGLALLDFLAPGEEHDVRFAD</sequence>
<comment type="caution">
    <text evidence="1">The sequence shown here is derived from an EMBL/GenBank/DDBJ whole genome shotgun (WGS) entry which is preliminary data.</text>
</comment>
<dbReference type="PANTHER" id="PTHR38479">
    <property type="entry name" value="LMO0824 PROTEIN"/>
    <property type="match status" value="1"/>
</dbReference>